<reference evidence="2" key="1">
    <citation type="submission" date="2022-12" db="EMBL/GenBank/DDBJ databases">
        <title>Genome of R. gnavus strain RSHDN_123.</title>
        <authorList>
            <person name="Abdugheni R."/>
        </authorList>
    </citation>
    <scope>NUCLEOTIDE SEQUENCE</scope>
    <source>
        <strain evidence="2">RSHDN_123</strain>
    </source>
</reference>
<sequence length="455" mass="52455">MKNRGLYCELYDYLEGFDQIDEKEIYKQILDEWSENQVEEFVASVFKLIPNDYFQDASYYNFYTNSTLGGAPYPCADLDCRLKNLDDLLRFSALYADKMLMQSPFDKHYENLEAGNRINRLDLVGDIIIILYLKSFVLAGIIGFFSSYVCLCEDCLKKIVSKEDELRNKMKVISDLMYKETSENIRCKLLRDSNDIAYLAIKGAEKLGFHEQVDILIFQENKQIKKLLKKEKEIVVTPKMLMQWGIVDYLFEPLINDVFQAQINTTFLDSSYITNRPYDAMMISEIQKQSLSQEGIEKAKMVETGLFHKVPLIGEVELNKIIKLRQSDGMAFKGYRSKMNSILSEYDKLDRKRMSEIQKDVIRPELDAMEQTLCKNKKSLIQSTAQDLVLVGGSIGIGIFTGLLPVDYSAVVGMIGGISSISNILDKAKKSFTKEEIKSNSFYFLYELQDKYRKL</sequence>
<keyword evidence="1" id="KW-0812">Transmembrane</keyword>
<organism evidence="2 3">
    <name type="scientific">Mediterraneibacter gnavus</name>
    <name type="common">Ruminococcus gnavus</name>
    <dbReference type="NCBI Taxonomy" id="33038"/>
    <lineage>
        <taxon>Bacteria</taxon>
        <taxon>Bacillati</taxon>
        <taxon>Bacillota</taxon>
        <taxon>Clostridia</taxon>
        <taxon>Lachnospirales</taxon>
        <taxon>Lachnospiraceae</taxon>
        <taxon>Mediterraneibacter</taxon>
    </lineage>
</organism>
<accession>A0A9X3HHM2</accession>
<dbReference type="Proteomes" id="UP001148455">
    <property type="component" value="Unassembled WGS sequence"/>
</dbReference>
<evidence type="ECO:0000313" key="3">
    <source>
        <dbReference type="Proteomes" id="UP001148455"/>
    </source>
</evidence>
<gene>
    <name evidence="2" type="ORF">O8D18_15080</name>
</gene>
<keyword evidence="1" id="KW-1133">Transmembrane helix</keyword>
<evidence type="ECO:0000256" key="1">
    <source>
        <dbReference type="SAM" id="Phobius"/>
    </source>
</evidence>
<dbReference type="RefSeq" id="WP_269763152.1">
    <property type="nucleotide sequence ID" value="NZ_JAPZEC010000039.1"/>
</dbReference>
<dbReference type="EMBL" id="JAPZED010000039">
    <property type="protein sequence ID" value="MCZ7695306.1"/>
    <property type="molecule type" value="Genomic_DNA"/>
</dbReference>
<name>A0A9X3HHM2_MEDGN</name>
<keyword evidence="1" id="KW-0472">Membrane</keyword>
<proteinExistence type="predicted"/>
<dbReference type="AlphaFoldDB" id="A0A9X3HHM2"/>
<evidence type="ECO:0000313" key="2">
    <source>
        <dbReference type="EMBL" id="MCZ7695306.1"/>
    </source>
</evidence>
<comment type="caution">
    <text evidence="2">The sequence shown here is derived from an EMBL/GenBank/DDBJ whole genome shotgun (WGS) entry which is preliminary data.</text>
</comment>
<protein>
    <submittedName>
        <fullName evidence="2">Uncharacterized protein</fullName>
    </submittedName>
</protein>
<feature type="transmembrane region" description="Helical" evidence="1">
    <location>
        <begin position="127"/>
        <end position="149"/>
    </location>
</feature>